<gene>
    <name evidence="6" type="ORF">RND81_03G051900</name>
</gene>
<dbReference type="InterPro" id="IPR012337">
    <property type="entry name" value="RNaseH-like_sf"/>
</dbReference>
<name>A0AAW1M2S8_SAPOF</name>
<feature type="region of interest" description="Disordered" evidence="3">
    <location>
        <begin position="706"/>
        <end position="737"/>
    </location>
</feature>
<dbReference type="InterPro" id="IPR039537">
    <property type="entry name" value="Retrotran_Ty1/copia-like"/>
</dbReference>
<dbReference type="GO" id="GO:0015074">
    <property type="term" value="P:DNA integration"/>
    <property type="evidence" value="ECO:0007669"/>
    <property type="project" value="InterPro"/>
</dbReference>
<feature type="domain" description="Integrase catalytic" evidence="5">
    <location>
        <begin position="427"/>
        <end position="609"/>
    </location>
</feature>
<feature type="domain" description="CCHC-type" evidence="4">
    <location>
        <begin position="182"/>
        <end position="195"/>
    </location>
</feature>
<dbReference type="EMBL" id="JBDFQZ010000003">
    <property type="protein sequence ID" value="KAK9740661.1"/>
    <property type="molecule type" value="Genomic_DNA"/>
</dbReference>
<dbReference type="GO" id="GO:0008270">
    <property type="term" value="F:zinc ion binding"/>
    <property type="evidence" value="ECO:0007669"/>
    <property type="project" value="UniProtKB-KW"/>
</dbReference>
<evidence type="ECO:0000313" key="7">
    <source>
        <dbReference type="Proteomes" id="UP001443914"/>
    </source>
</evidence>
<dbReference type="Pfam" id="PF25597">
    <property type="entry name" value="SH3_retrovirus"/>
    <property type="match status" value="1"/>
</dbReference>
<dbReference type="AlphaFoldDB" id="A0AAW1M2S8"/>
<dbReference type="InterPro" id="IPR036397">
    <property type="entry name" value="RNaseH_sf"/>
</dbReference>
<dbReference type="InterPro" id="IPR001878">
    <property type="entry name" value="Znf_CCHC"/>
</dbReference>
<dbReference type="InterPro" id="IPR054722">
    <property type="entry name" value="PolX-like_BBD"/>
</dbReference>
<keyword evidence="2" id="KW-0863">Zinc-finger</keyword>
<dbReference type="SUPFAM" id="SSF53098">
    <property type="entry name" value="Ribonuclease H-like"/>
    <property type="match status" value="1"/>
</dbReference>
<dbReference type="Pfam" id="PF22936">
    <property type="entry name" value="Pol_BBD"/>
    <property type="match status" value="1"/>
</dbReference>
<evidence type="ECO:0000256" key="2">
    <source>
        <dbReference type="PROSITE-ProRule" id="PRU00047"/>
    </source>
</evidence>
<dbReference type="Gene3D" id="3.30.420.10">
    <property type="entry name" value="Ribonuclease H-like superfamily/Ribonuclease H"/>
    <property type="match status" value="1"/>
</dbReference>
<dbReference type="InterPro" id="IPR057670">
    <property type="entry name" value="SH3_retrovirus"/>
</dbReference>
<dbReference type="GO" id="GO:0003676">
    <property type="term" value="F:nucleic acid binding"/>
    <property type="evidence" value="ECO:0007669"/>
    <property type="project" value="InterPro"/>
</dbReference>
<accession>A0AAW1M2S8</accession>
<evidence type="ECO:0000259" key="5">
    <source>
        <dbReference type="PROSITE" id="PS50994"/>
    </source>
</evidence>
<keyword evidence="1" id="KW-0645">Protease</keyword>
<feature type="region of interest" description="Disordered" evidence="3">
    <location>
        <begin position="657"/>
        <end position="677"/>
    </location>
</feature>
<dbReference type="InterPro" id="IPR001584">
    <property type="entry name" value="Integrase_cat-core"/>
</dbReference>
<keyword evidence="2" id="KW-0862">Zinc</keyword>
<dbReference type="GO" id="GO:0006508">
    <property type="term" value="P:proteolysis"/>
    <property type="evidence" value="ECO:0007669"/>
    <property type="project" value="UniProtKB-KW"/>
</dbReference>
<dbReference type="PANTHER" id="PTHR42648:SF31">
    <property type="entry name" value="RNA-DIRECTED DNA POLYMERASE"/>
    <property type="match status" value="1"/>
</dbReference>
<dbReference type="PANTHER" id="PTHR42648">
    <property type="entry name" value="TRANSPOSASE, PUTATIVE-RELATED"/>
    <property type="match status" value="1"/>
</dbReference>
<keyword evidence="1" id="KW-0378">Hydrolase</keyword>
<keyword evidence="2" id="KW-0479">Metal-binding</keyword>
<proteinExistence type="predicted"/>
<dbReference type="PROSITE" id="PS50994">
    <property type="entry name" value="INTEGRASE"/>
    <property type="match status" value="1"/>
</dbReference>
<protein>
    <recommendedName>
        <fullName evidence="8">Polyprotein</fullName>
    </recommendedName>
</protein>
<evidence type="ECO:0008006" key="8">
    <source>
        <dbReference type="Google" id="ProtNLM"/>
    </source>
</evidence>
<dbReference type="GO" id="GO:0008233">
    <property type="term" value="F:peptidase activity"/>
    <property type="evidence" value="ECO:0007669"/>
    <property type="project" value="UniProtKB-KW"/>
</dbReference>
<keyword evidence="7" id="KW-1185">Reference proteome</keyword>
<evidence type="ECO:0000256" key="3">
    <source>
        <dbReference type="SAM" id="MobiDB-lite"/>
    </source>
</evidence>
<organism evidence="6 7">
    <name type="scientific">Saponaria officinalis</name>
    <name type="common">Common soapwort</name>
    <name type="synonym">Lychnis saponaria</name>
    <dbReference type="NCBI Taxonomy" id="3572"/>
    <lineage>
        <taxon>Eukaryota</taxon>
        <taxon>Viridiplantae</taxon>
        <taxon>Streptophyta</taxon>
        <taxon>Embryophyta</taxon>
        <taxon>Tracheophyta</taxon>
        <taxon>Spermatophyta</taxon>
        <taxon>Magnoliopsida</taxon>
        <taxon>eudicotyledons</taxon>
        <taxon>Gunneridae</taxon>
        <taxon>Pentapetalae</taxon>
        <taxon>Caryophyllales</taxon>
        <taxon>Caryophyllaceae</taxon>
        <taxon>Caryophylleae</taxon>
        <taxon>Saponaria</taxon>
    </lineage>
</organism>
<feature type="compositionally biased region" description="Polar residues" evidence="3">
    <location>
        <begin position="657"/>
        <end position="672"/>
    </location>
</feature>
<evidence type="ECO:0000313" key="6">
    <source>
        <dbReference type="EMBL" id="KAK9740661.1"/>
    </source>
</evidence>
<evidence type="ECO:0000259" key="4">
    <source>
        <dbReference type="PROSITE" id="PS50158"/>
    </source>
</evidence>
<evidence type="ECO:0000256" key="1">
    <source>
        <dbReference type="ARBA" id="ARBA00022670"/>
    </source>
</evidence>
<sequence length="823" mass="92098">MDLVSKNKSGFVDGTCKKPEKSDKKYNQWIRCDLLVMRWILNSIEKHILESLHYVQSSKGLWTAILDRYGQTSGVDIYQLKKELSTITQSNQSLFEYYSCLKRTWESIDAFDPLPIERQKQVSDAVDVLTEPNVYATISDSRHFDPKKQRVDASLKGSDVLTYNYCHHPGHIKANCYKLQQCSHCGRKGHATENCYQLQSSTGQRSFRGRGTRRRANYADVVGFGDTSVTIDLTDPLTAHIADDILPAGTPVGLDQGLQDGLVNTIMDKVLHAINEKTTPHNQAMSPVNFTGTITASLINSVSSQSHDVKWIVDIGASDHMISNIGILHSVVPIPRPVLVGLPDGSVKVVHHSGKYQLTPLIELHNMLVVPYFQENLLSVAKLVHGSNMVAHFHPHECFIQDRSSDVIYARAFMEGGLYWITHTTTAASAPSRLGVYSVNTQSCNGELLHDRLGLTSFEKMKHVTAFDFSNKMGYDFSRTTWTYLFQNKFQVPALLKAFVAYVENQFGYDIKVFRSDNGTEFVQGECHSFFQDKGIVHQRSIVGRPQQNGRVERKHRHLLDTARALRLHANLPVKFWGECILTSIYLINKMPTPLLNWKTPYELLMGKTPTYDELRVLDSLCCASMPITHRDKFGARARRCVFLGYPFGQKGYKSSYKNPSSEATGQPQSILVNPAAGPPVSKRRLNHCAPYYSTLDTVATDATSDPITASVTPHGQSSSDDDIFQPSSEPSSGAHIIPDVDPPIIRIFFRPKQLSNRLTGYTCPVKLPGHAATAPSQPLNTTAHASLLQNLTDFDPKYLASLNNVFSEFEPYCYFQAKDSPQ</sequence>
<comment type="caution">
    <text evidence="6">The sequence shown here is derived from an EMBL/GenBank/DDBJ whole genome shotgun (WGS) entry which is preliminary data.</text>
</comment>
<reference evidence="6" key="1">
    <citation type="submission" date="2024-03" db="EMBL/GenBank/DDBJ databases">
        <title>WGS assembly of Saponaria officinalis var. Norfolk2.</title>
        <authorList>
            <person name="Jenkins J."/>
            <person name="Shu S."/>
            <person name="Grimwood J."/>
            <person name="Barry K."/>
            <person name="Goodstein D."/>
            <person name="Schmutz J."/>
            <person name="Leebens-Mack J."/>
            <person name="Osbourn A."/>
        </authorList>
    </citation>
    <scope>NUCLEOTIDE SEQUENCE [LARGE SCALE GENOMIC DNA]</scope>
    <source>
        <strain evidence="6">JIC</strain>
    </source>
</reference>
<feature type="compositionally biased region" description="Polar residues" evidence="3">
    <location>
        <begin position="706"/>
        <end position="719"/>
    </location>
</feature>
<dbReference type="Proteomes" id="UP001443914">
    <property type="component" value="Unassembled WGS sequence"/>
</dbReference>
<dbReference type="PROSITE" id="PS50158">
    <property type="entry name" value="ZF_CCHC"/>
    <property type="match status" value="1"/>
</dbReference>